<keyword evidence="3" id="KW-1185">Reference proteome</keyword>
<dbReference type="Pfam" id="PF01738">
    <property type="entry name" value="DLH"/>
    <property type="match status" value="1"/>
</dbReference>
<accession>A0A8T0H707</accession>
<organism evidence="2 3">
    <name type="scientific">Ceratodon purpureus</name>
    <name type="common">Fire moss</name>
    <name type="synonym">Dicranum purpureum</name>
    <dbReference type="NCBI Taxonomy" id="3225"/>
    <lineage>
        <taxon>Eukaryota</taxon>
        <taxon>Viridiplantae</taxon>
        <taxon>Streptophyta</taxon>
        <taxon>Embryophyta</taxon>
        <taxon>Bryophyta</taxon>
        <taxon>Bryophytina</taxon>
        <taxon>Bryopsida</taxon>
        <taxon>Dicranidae</taxon>
        <taxon>Pseudoditrichales</taxon>
        <taxon>Ditrichaceae</taxon>
        <taxon>Ceratodon</taxon>
    </lineage>
</organism>
<proteinExistence type="predicted"/>
<reference evidence="2" key="1">
    <citation type="submission" date="2020-06" db="EMBL/GenBank/DDBJ databases">
        <title>WGS assembly of Ceratodon purpureus strain R40.</title>
        <authorList>
            <person name="Carey S.B."/>
            <person name="Jenkins J."/>
            <person name="Shu S."/>
            <person name="Lovell J.T."/>
            <person name="Sreedasyam A."/>
            <person name="Maumus F."/>
            <person name="Tiley G.P."/>
            <person name="Fernandez-Pozo N."/>
            <person name="Barry K."/>
            <person name="Chen C."/>
            <person name="Wang M."/>
            <person name="Lipzen A."/>
            <person name="Daum C."/>
            <person name="Saski C.A."/>
            <person name="Payton A.C."/>
            <person name="Mcbreen J.C."/>
            <person name="Conrad R.E."/>
            <person name="Kollar L.M."/>
            <person name="Olsson S."/>
            <person name="Huttunen S."/>
            <person name="Landis J.B."/>
            <person name="Wickett N.J."/>
            <person name="Johnson M.G."/>
            <person name="Rensing S.A."/>
            <person name="Grimwood J."/>
            <person name="Schmutz J."/>
            <person name="Mcdaniel S.F."/>
        </authorList>
    </citation>
    <scope>NUCLEOTIDE SEQUENCE</scope>
    <source>
        <strain evidence="2">R40</strain>
    </source>
</reference>
<dbReference type="Proteomes" id="UP000822688">
    <property type="component" value="Chromosome 7"/>
</dbReference>
<dbReference type="PANTHER" id="PTHR17630:SF44">
    <property type="entry name" value="PROTEIN AIM2"/>
    <property type="match status" value="1"/>
</dbReference>
<sequence length="235" mass="24802">MATDLSSACCTPAPAATAEQIGKEETIAGVPVYITGPRSASAAVILISDVFGYQTPLLLKLADKVAAAGYLTLVPDLFHGDPFAGNRAGLVEWKAKHPPTGEPVTVTKNLVEVVKKTKGIDSVGLAGFCWGAKVAVCVGKERAHVKAVVQLHPSMVEASDYEQVAVPIAVLAAPTDGVEPHEALLASRVEVASFVKVFPGVSHGWAVRYQETDESAVKKASEAHVLMLDWFAKYL</sequence>
<dbReference type="InterPro" id="IPR002925">
    <property type="entry name" value="Dienelactn_hydro"/>
</dbReference>
<dbReference type="AlphaFoldDB" id="A0A8T0H707"/>
<dbReference type="InterPro" id="IPR029058">
    <property type="entry name" value="AB_hydrolase_fold"/>
</dbReference>
<evidence type="ECO:0000313" key="3">
    <source>
        <dbReference type="Proteomes" id="UP000822688"/>
    </source>
</evidence>
<comment type="caution">
    <text evidence="2">The sequence shown here is derived from an EMBL/GenBank/DDBJ whole genome shotgun (WGS) entry which is preliminary data.</text>
</comment>
<protein>
    <recommendedName>
        <fullName evidence="1">Dienelactone hydrolase domain-containing protein</fullName>
    </recommendedName>
</protein>
<dbReference type="Gene3D" id="3.40.50.1820">
    <property type="entry name" value="alpha/beta hydrolase"/>
    <property type="match status" value="1"/>
</dbReference>
<gene>
    <name evidence="2" type="ORF">KC19_7G115100</name>
</gene>
<dbReference type="SUPFAM" id="SSF53474">
    <property type="entry name" value="alpha/beta-Hydrolases"/>
    <property type="match status" value="1"/>
</dbReference>
<evidence type="ECO:0000259" key="1">
    <source>
        <dbReference type="Pfam" id="PF01738"/>
    </source>
</evidence>
<feature type="domain" description="Dienelactone hydrolase" evidence="1">
    <location>
        <begin position="31"/>
        <end position="234"/>
    </location>
</feature>
<name>A0A8T0H707_CERPU</name>
<dbReference type="PANTHER" id="PTHR17630">
    <property type="entry name" value="DIENELACTONE HYDROLASE"/>
    <property type="match status" value="1"/>
</dbReference>
<dbReference type="EMBL" id="CM026428">
    <property type="protein sequence ID" value="KAG0567153.1"/>
    <property type="molecule type" value="Genomic_DNA"/>
</dbReference>
<dbReference type="OrthoDB" id="17560at2759"/>
<dbReference type="GO" id="GO:0016787">
    <property type="term" value="F:hydrolase activity"/>
    <property type="evidence" value="ECO:0007669"/>
    <property type="project" value="InterPro"/>
</dbReference>
<evidence type="ECO:0000313" key="2">
    <source>
        <dbReference type="EMBL" id="KAG0567153.1"/>
    </source>
</evidence>